<accession>I8U3U4</accession>
<sequence length="229" mass="26083">MSCLHPNPNIDYYYTYTMTLENEAVAGATIELLESRLRRLTYLLTGDANWTGIPTAPAKPASLDESVSRRLLSLERELERLSRNIPAVRDVLLLHDRFPDLFRPTPPQSLPESLTTQNLASIVLSYASAFPETASRLTSLNDLPIPDTQTSASLIQLQPRLDQLAQVQEEQAKQISKLRVRTARALQRWYEIALVGGGECWAEWEGRLEDVEREVKREEVVRERRAKEL</sequence>
<dbReference type="AlphaFoldDB" id="I8U3U4"/>
<evidence type="ECO:0000256" key="1">
    <source>
        <dbReference type="SAM" id="Coils"/>
    </source>
</evidence>
<evidence type="ECO:0008006" key="4">
    <source>
        <dbReference type="Google" id="ProtNLM"/>
    </source>
</evidence>
<evidence type="ECO:0000313" key="3">
    <source>
        <dbReference type="Proteomes" id="UP000002812"/>
    </source>
</evidence>
<reference evidence="2 3" key="1">
    <citation type="journal article" date="2012" name="Eukaryot. Cell">
        <title>Draft genome sequence of Aspergillus oryzae strain 3.042.</title>
        <authorList>
            <person name="Zhao G."/>
            <person name="Yao Y."/>
            <person name="Qi W."/>
            <person name="Wang C."/>
            <person name="Hou L."/>
            <person name="Zeng B."/>
            <person name="Cao X."/>
        </authorList>
    </citation>
    <scope>NUCLEOTIDE SEQUENCE [LARGE SCALE GENOMIC DNA]</scope>
    <source>
        <strain evidence="2 3">3.042</strain>
    </source>
</reference>
<evidence type="ECO:0000313" key="2">
    <source>
        <dbReference type="EMBL" id="EIT81460.1"/>
    </source>
</evidence>
<dbReference type="Proteomes" id="UP000002812">
    <property type="component" value="Unassembled WGS sequence"/>
</dbReference>
<comment type="caution">
    <text evidence="2">The sequence shown here is derived from an EMBL/GenBank/DDBJ whole genome shotgun (WGS) entry which is preliminary data.</text>
</comment>
<organism evidence="2 3">
    <name type="scientific">Aspergillus oryzae (strain 3.042)</name>
    <name type="common">Yellow koji mold</name>
    <dbReference type="NCBI Taxonomy" id="1160506"/>
    <lineage>
        <taxon>Eukaryota</taxon>
        <taxon>Fungi</taxon>
        <taxon>Dikarya</taxon>
        <taxon>Ascomycota</taxon>
        <taxon>Pezizomycotina</taxon>
        <taxon>Eurotiomycetes</taxon>
        <taxon>Eurotiomycetidae</taxon>
        <taxon>Eurotiales</taxon>
        <taxon>Aspergillaceae</taxon>
        <taxon>Aspergillus</taxon>
        <taxon>Aspergillus subgen. Circumdati</taxon>
    </lineage>
</organism>
<gene>
    <name evidence="2" type="ORF">Ao3042_02053</name>
</gene>
<name>I8U3U4_ASPO3</name>
<dbReference type="InterPro" id="IPR009991">
    <property type="entry name" value="DCTN3"/>
</dbReference>
<reference evidence="3" key="2">
    <citation type="submission" date="2012-06" db="EMBL/GenBank/DDBJ databases">
        <title>Comparative genomic analyses of Aspergillus oryzae 3.042 and A. oryzae RIB40 for soy-sauce fermentation.</title>
        <authorList>
            <person name="Zhao G."/>
            <person name="Hou L."/>
            <person name="Wang C."/>
            <person name="Cao X."/>
        </authorList>
    </citation>
    <scope>NUCLEOTIDE SEQUENCE [LARGE SCALE GENOMIC DNA]</scope>
    <source>
        <strain evidence="3">3.042</strain>
    </source>
</reference>
<dbReference type="OrthoDB" id="5403729at2759"/>
<feature type="coiled-coil region" evidence="1">
    <location>
        <begin position="64"/>
        <end position="91"/>
    </location>
</feature>
<dbReference type="GO" id="GO:0061640">
    <property type="term" value="P:cytoskeleton-dependent cytokinesis"/>
    <property type="evidence" value="ECO:0007669"/>
    <property type="project" value="InterPro"/>
</dbReference>
<protein>
    <recommendedName>
        <fullName evidence="4">Nuclear distribution protein RO10</fullName>
    </recommendedName>
</protein>
<keyword evidence="1" id="KW-0175">Coiled coil</keyword>
<proteinExistence type="predicted"/>
<dbReference type="Pfam" id="PF07426">
    <property type="entry name" value="Dynactin_p22"/>
    <property type="match status" value="1"/>
</dbReference>
<dbReference type="EMBL" id="AKHY01000104">
    <property type="protein sequence ID" value="EIT81460.1"/>
    <property type="molecule type" value="Genomic_DNA"/>
</dbReference>
<dbReference type="GO" id="GO:0005869">
    <property type="term" value="C:dynactin complex"/>
    <property type="evidence" value="ECO:0007669"/>
    <property type="project" value="InterPro"/>
</dbReference>
<dbReference type="HOGENOM" id="CLU_091042_1_0_1"/>